<name>A0A8S9NQV7_BRACR</name>
<feature type="region of interest" description="Disordered" evidence="1">
    <location>
        <begin position="349"/>
        <end position="461"/>
    </location>
</feature>
<feature type="compositionally biased region" description="Low complexity" evidence="1">
    <location>
        <begin position="422"/>
        <end position="436"/>
    </location>
</feature>
<organism evidence="3 4">
    <name type="scientific">Brassica cretica</name>
    <name type="common">Mustard</name>
    <dbReference type="NCBI Taxonomy" id="69181"/>
    <lineage>
        <taxon>Eukaryota</taxon>
        <taxon>Viridiplantae</taxon>
        <taxon>Streptophyta</taxon>
        <taxon>Embryophyta</taxon>
        <taxon>Tracheophyta</taxon>
        <taxon>Spermatophyta</taxon>
        <taxon>Magnoliopsida</taxon>
        <taxon>eudicotyledons</taxon>
        <taxon>Gunneridae</taxon>
        <taxon>Pentapetalae</taxon>
        <taxon>rosids</taxon>
        <taxon>malvids</taxon>
        <taxon>Brassicales</taxon>
        <taxon>Brassicaceae</taxon>
        <taxon>Brassiceae</taxon>
        <taxon>Brassica</taxon>
    </lineage>
</organism>
<sequence length="553" mass="63070">MWILSAAWSHALTARASAMRGDPTKFWTWDPLRWVRLLESEKIQAKPALFEFYRKMHWCCRQSMNLKVSDGLESYVLFLDVWILSLTLVPYTIHDLSTLTERCYRKLPQVVDISSSGRHIIWRDLTKPSVKSMEAARCDFYNYGRNIACLRCDCKRPRDFSLNSANSGSAHSKDPELERRLVENEEKAQRWFSKLAQGGGSDANSVDTDEDFPEIMPLRKGVNRYVVNTRKTPLERRLANTETDGTKTNRSLNEILGSSSSSASSRRFESSQVVNSDFVPFVPLPSDMFAKKPDKEDTQIGLTASYQMGGVSEDVGGVYKEDKSNASVYGEERDEKESDWLKKITELHKVSDPESSIPEENSPEKMPMRIGENQYAVSRKKDRSLPSPANKRRMTIETKDSDFAPFVPFPPDYFAKHKQPEETTTTAHTIPAPATTKYPSQVVQEQPREPTAEKIRNGKSLEGSLVKEPDLLDMSEEAKAERWFKRVAEIKNISELSQIPDEDFPSIMPMRKGVNRFVVSKRKTPLERRLASQRQQRDPPPITDSDPASNRDT</sequence>
<protein>
    <submittedName>
        <fullName evidence="3">Uncharacterized protein</fullName>
    </submittedName>
</protein>
<dbReference type="EMBL" id="QGKX02001621">
    <property type="protein sequence ID" value="KAF3504561.1"/>
    <property type="molecule type" value="Genomic_DNA"/>
</dbReference>
<evidence type="ECO:0000313" key="3">
    <source>
        <dbReference type="EMBL" id="KAF3504561.1"/>
    </source>
</evidence>
<dbReference type="AlphaFoldDB" id="A0A8S9NQV7"/>
<feature type="region of interest" description="Disordered" evidence="1">
    <location>
        <begin position="242"/>
        <end position="268"/>
    </location>
</feature>
<evidence type="ECO:0000313" key="4">
    <source>
        <dbReference type="Proteomes" id="UP000712600"/>
    </source>
</evidence>
<feature type="compositionally biased region" description="Basic and acidic residues" evidence="1">
    <location>
        <begin position="446"/>
        <end position="456"/>
    </location>
</feature>
<gene>
    <name evidence="3" type="ORF">F2Q69_00044636</name>
</gene>
<proteinExistence type="predicted"/>
<dbReference type="Proteomes" id="UP000712600">
    <property type="component" value="Unassembled WGS sequence"/>
</dbReference>
<feature type="region of interest" description="Disordered" evidence="1">
    <location>
        <begin position="519"/>
        <end position="553"/>
    </location>
</feature>
<reference evidence="3" key="1">
    <citation type="submission" date="2019-12" db="EMBL/GenBank/DDBJ databases">
        <title>Genome sequencing and annotation of Brassica cretica.</title>
        <authorList>
            <person name="Studholme D.J."/>
            <person name="Sarris P."/>
        </authorList>
    </citation>
    <scope>NUCLEOTIDE SEQUENCE</scope>
    <source>
        <strain evidence="3">PFS-109/04</strain>
        <tissue evidence="3">Leaf</tissue>
    </source>
</reference>
<feature type="signal peptide" evidence="2">
    <location>
        <begin position="1"/>
        <end position="18"/>
    </location>
</feature>
<accession>A0A8S9NQV7</accession>
<dbReference type="Gene3D" id="4.10.1060.10">
    <property type="entry name" value="Zinc finger, RanBP2-type"/>
    <property type="match status" value="1"/>
</dbReference>
<comment type="caution">
    <text evidence="3">The sequence shown here is derived from an EMBL/GenBank/DDBJ whole genome shotgun (WGS) entry which is preliminary data.</text>
</comment>
<keyword evidence="2" id="KW-0732">Signal</keyword>
<evidence type="ECO:0000256" key="1">
    <source>
        <dbReference type="SAM" id="MobiDB-lite"/>
    </source>
</evidence>
<evidence type="ECO:0000256" key="2">
    <source>
        <dbReference type="SAM" id="SignalP"/>
    </source>
</evidence>
<feature type="chain" id="PRO_5035780270" evidence="2">
    <location>
        <begin position="19"/>
        <end position="553"/>
    </location>
</feature>